<feature type="binding site" evidence="7">
    <location>
        <position position="133"/>
    </location>
    <ligand>
        <name>a divalent metal cation</name>
        <dbReference type="ChEBI" id="CHEBI:60240"/>
    </ligand>
</feature>
<protein>
    <submittedName>
        <fullName evidence="10">NADP-dependent malic enzyme</fullName>
    </submittedName>
</protein>
<feature type="active site" description="Proton donor" evidence="5">
    <location>
        <position position="36"/>
    </location>
</feature>
<dbReference type="SMART" id="SM01274">
    <property type="entry name" value="malic"/>
    <property type="match status" value="1"/>
</dbReference>
<dbReference type="RefSeq" id="WP_154519231.1">
    <property type="nucleotide sequence ID" value="NZ_VUMT01000010.1"/>
</dbReference>
<dbReference type="InterPro" id="IPR012302">
    <property type="entry name" value="Malic_NAD-bd"/>
</dbReference>
<sequence>MTVNEKALELHKEWNGKLDTTPKCSVKSREALSLAYTPGVAEPCRVIAKDKEAAYQYTIKSNTVAVVSDGSAVLGLGNIGPYAAMPVMEGKAVLFKEFGGINAFPICLDTQDTEEIIKTIVNIAPAFGGINLEDISAPRCFEIEERLKQLLDIPVFHDDQHGTAIVVLAGVINALKVVGKQKEDCKVVVNGAGSAGIAITKLLLSYGFPNIIMCDKSGILSKNSSDLNWKQKEMMEVTNRSNVTGTLAEALKGADIFIGVSAPNIVTKEMVASMNQDAILFAMANPVPEIMPDEALLAGAKVVGTGRSDFPNQVNNVVAFPGIFKGALEGRASQITEEMKLAAALAIAGLVKEEDLSPTNIMPEAFDPQVAKVVSEAVKAHIPC</sequence>
<comment type="cofactor">
    <cofactor evidence="1">
        <name>Mn(2+)</name>
        <dbReference type="ChEBI" id="CHEBI:29035"/>
    </cofactor>
</comment>
<comment type="cofactor">
    <cofactor evidence="7">
        <name>Mg(2+)</name>
        <dbReference type="ChEBI" id="CHEBI:18420"/>
    </cofactor>
    <cofactor evidence="7">
        <name>Mn(2+)</name>
        <dbReference type="ChEBI" id="CHEBI:29035"/>
    </cofactor>
    <text evidence="7">Divalent metal cations. Prefers magnesium or manganese.</text>
</comment>
<evidence type="ECO:0000256" key="4">
    <source>
        <dbReference type="ARBA" id="ARBA00023002"/>
    </source>
</evidence>
<keyword evidence="4" id="KW-0560">Oxidoreductase</keyword>
<name>A0A6L5XY67_9FIRM</name>
<dbReference type="Pfam" id="PF03949">
    <property type="entry name" value="Malic_M"/>
    <property type="match status" value="1"/>
</dbReference>
<evidence type="ECO:0000313" key="11">
    <source>
        <dbReference type="Proteomes" id="UP000482209"/>
    </source>
</evidence>
<reference evidence="10 11" key="1">
    <citation type="submission" date="2019-08" db="EMBL/GenBank/DDBJ databases">
        <title>In-depth cultivation of the pig gut microbiome towards novel bacterial diversity and tailored functional studies.</title>
        <authorList>
            <person name="Wylensek D."/>
            <person name="Hitch T.C.A."/>
            <person name="Clavel T."/>
        </authorList>
    </citation>
    <scope>NUCLEOTIDE SEQUENCE [LARGE SCALE GENOMIC DNA]</scope>
    <source>
        <strain evidence="10 11">WCA-693-APC-MOT-I</strain>
    </source>
</reference>
<dbReference type="SUPFAM" id="SSF53223">
    <property type="entry name" value="Aminoacid dehydrogenase-like, N-terminal domain"/>
    <property type="match status" value="1"/>
</dbReference>
<dbReference type="GO" id="GO:0046872">
    <property type="term" value="F:metal ion binding"/>
    <property type="evidence" value="ECO:0007669"/>
    <property type="project" value="UniProtKB-KW"/>
</dbReference>
<evidence type="ECO:0000313" key="10">
    <source>
        <dbReference type="EMBL" id="MSS63820.1"/>
    </source>
</evidence>
<keyword evidence="11" id="KW-1185">Reference proteome</keyword>
<evidence type="ECO:0000256" key="5">
    <source>
        <dbReference type="PIRSR" id="PIRSR000106-1"/>
    </source>
</evidence>
<evidence type="ECO:0000256" key="3">
    <source>
        <dbReference type="ARBA" id="ARBA00022723"/>
    </source>
</evidence>
<dbReference type="EMBL" id="VUMT01000010">
    <property type="protein sequence ID" value="MSS63820.1"/>
    <property type="molecule type" value="Genomic_DNA"/>
</dbReference>
<dbReference type="GO" id="GO:0004470">
    <property type="term" value="F:malic enzyme activity"/>
    <property type="evidence" value="ECO:0007669"/>
    <property type="project" value="InterPro"/>
</dbReference>
<feature type="binding site" evidence="6">
    <location>
        <position position="315"/>
    </location>
    <ligand>
        <name>(S)-malate</name>
        <dbReference type="ChEBI" id="CHEBI:15589"/>
    </ligand>
</feature>
<dbReference type="FunFam" id="3.40.50.10380:FF:000003">
    <property type="entry name" value="NADP-dependent malic enzyme"/>
    <property type="match status" value="1"/>
</dbReference>
<dbReference type="Gene3D" id="3.40.50.10380">
    <property type="entry name" value="Malic enzyme, N-terminal domain"/>
    <property type="match status" value="1"/>
</dbReference>
<evidence type="ECO:0000256" key="1">
    <source>
        <dbReference type="ARBA" id="ARBA00001936"/>
    </source>
</evidence>
<dbReference type="AlphaFoldDB" id="A0A6L5XY67"/>
<proteinExistence type="inferred from homology"/>
<accession>A0A6L5XY67</accession>
<dbReference type="Proteomes" id="UP000482209">
    <property type="component" value="Unassembled WGS sequence"/>
</dbReference>
<evidence type="ECO:0000256" key="2">
    <source>
        <dbReference type="ARBA" id="ARBA00008785"/>
    </source>
</evidence>
<feature type="binding site" evidence="7">
    <location>
        <position position="159"/>
    </location>
    <ligand>
        <name>a divalent metal cation</name>
        <dbReference type="ChEBI" id="CHEBI:60240"/>
    </ligand>
</feature>
<evidence type="ECO:0000259" key="9">
    <source>
        <dbReference type="SMART" id="SM01274"/>
    </source>
</evidence>
<dbReference type="PIRSF" id="PIRSF000106">
    <property type="entry name" value="ME"/>
    <property type="match status" value="1"/>
</dbReference>
<dbReference type="FunFam" id="3.40.50.720:FF:000095">
    <property type="entry name" value="NADP-dependent malic enzyme"/>
    <property type="match status" value="1"/>
</dbReference>
<evidence type="ECO:0000256" key="6">
    <source>
        <dbReference type="PIRSR" id="PIRSR000106-2"/>
    </source>
</evidence>
<dbReference type="InterPro" id="IPR015884">
    <property type="entry name" value="Malic_enzyme_CS"/>
</dbReference>
<comment type="similarity">
    <text evidence="2">Belongs to the malic enzymes family.</text>
</comment>
<feature type="domain" description="Malic enzyme NAD-binding" evidence="8">
    <location>
        <begin position="160"/>
        <end position="382"/>
    </location>
</feature>
<dbReference type="PROSITE" id="PS00331">
    <property type="entry name" value="MALIC_ENZYMES"/>
    <property type="match status" value="1"/>
</dbReference>
<organism evidence="10 11">
    <name type="scientific">Velocimicrobium porci</name>
    <dbReference type="NCBI Taxonomy" id="2606634"/>
    <lineage>
        <taxon>Bacteria</taxon>
        <taxon>Bacillati</taxon>
        <taxon>Bacillota</taxon>
        <taxon>Clostridia</taxon>
        <taxon>Lachnospirales</taxon>
        <taxon>Lachnospiraceae</taxon>
        <taxon>Velocimicrobium</taxon>
    </lineage>
</organism>
<keyword evidence="3 7" id="KW-0479">Metal-binding</keyword>
<feature type="active site" description="Proton acceptor" evidence="5">
    <location>
        <position position="91"/>
    </location>
</feature>
<gene>
    <name evidence="10" type="ORF">FYJ58_08015</name>
</gene>
<feature type="binding site" evidence="6">
    <location>
        <position position="285"/>
    </location>
    <ligand>
        <name>(S)-malate</name>
        <dbReference type="ChEBI" id="CHEBI:15589"/>
    </ligand>
</feature>
<dbReference type="Pfam" id="PF00390">
    <property type="entry name" value="malic"/>
    <property type="match status" value="1"/>
</dbReference>
<comment type="caution">
    <text evidence="10">The sequence shown here is derived from an EMBL/GenBank/DDBJ whole genome shotgun (WGS) entry which is preliminary data.</text>
</comment>
<dbReference type="InterPro" id="IPR001891">
    <property type="entry name" value="Malic_OxRdtase"/>
</dbReference>
<dbReference type="SUPFAM" id="SSF51735">
    <property type="entry name" value="NAD(P)-binding Rossmann-fold domains"/>
    <property type="match status" value="1"/>
</dbReference>
<dbReference type="PANTHER" id="PTHR43237">
    <property type="entry name" value="NADP-DEPENDENT MALIC ENZYME"/>
    <property type="match status" value="1"/>
</dbReference>
<dbReference type="GO" id="GO:0051287">
    <property type="term" value="F:NAD binding"/>
    <property type="evidence" value="ECO:0007669"/>
    <property type="project" value="InterPro"/>
</dbReference>
<evidence type="ECO:0000259" key="8">
    <source>
        <dbReference type="SMART" id="SM00919"/>
    </source>
</evidence>
<dbReference type="InterPro" id="IPR036291">
    <property type="entry name" value="NAD(P)-bd_dom_sf"/>
</dbReference>
<dbReference type="InterPro" id="IPR051674">
    <property type="entry name" value="Malate_Decarboxylase"/>
</dbReference>
<dbReference type="GO" id="GO:0016616">
    <property type="term" value="F:oxidoreductase activity, acting on the CH-OH group of donors, NAD or NADP as acceptor"/>
    <property type="evidence" value="ECO:0007669"/>
    <property type="project" value="InterPro"/>
</dbReference>
<dbReference type="SMART" id="SM00919">
    <property type="entry name" value="Malic_M"/>
    <property type="match status" value="1"/>
</dbReference>
<dbReference type="InterPro" id="IPR012301">
    <property type="entry name" value="Malic_N_dom"/>
</dbReference>
<feature type="binding site" evidence="7">
    <location>
        <position position="134"/>
    </location>
    <ligand>
        <name>a divalent metal cation</name>
        <dbReference type="ChEBI" id="CHEBI:60240"/>
    </ligand>
</feature>
<dbReference type="InterPro" id="IPR045213">
    <property type="entry name" value="Malic_NAD-bd_bact_type"/>
</dbReference>
<feature type="domain" description="Malic enzyme N-terminal" evidence="9">
    <location>
        <begin position="15"/>
        <end position="148"/>
    </location>
</feature>
<dbReference type="PANTHER" id="PTHR43237:SF4">
    <property type="entry name" value="NADP-DEPENDENT MALIC ENZYME"/>
    <property type="match status" value="1"/>
</dbReference>
<dbReference type="Gene3D" id="3.40.50.720">
    <property type="entry name" value="NAD(P)-binding Rossmann-like Domain"/>
    <property type="match status" value="1"/>
</dbReference>
<dbReference type="InterPro" id="IPR046346">
    <property type="entry name" value="Aminoacid_DH-like_N_sf"/>
</dbReference>
<evidence type="ECO:0000256" key="7">
    <source>
        <dbReference type="PIRSR" id="PIRSR000106-3"/>
    </source>
</evidence>
<dbReference type="InterPro" id="IPR037062">
    <property type="entry name" value="Malic_N_dom_sf"/>
</dbReference>
<dbReference type="CDD" id="cd05311">
    <property type="entry name" value="NAD_bind_2_malic_enz"/>
    <property type="match status" value="1"/>
</dbReference>